<dbReference type="PANTHER" id="PTHR33979:SF2">
    <property type="entry name" value="PEPTIDASE M50B-LIKE-DOMAIN-CONTAINING PROTEIN"/>
    <property type="match status" value="1"/>
</dbReference>
<evidence type="ECO:0000313" key="4">
    <source>
        <dbReference type="Proteomes" id="UP000311382"/>
    </source>
</evidence>
<accession>A0A5C5FX64</accession>
<reference evidence="3 4" key="1">
    <citation type="submission" date="2019-03" db="EMBL/GenBank/DDBJ databases">
        <title>Rhodosporidium diobovatum UCD-FST 08-225 genome sequencing, assembly, and annotation.</title>
        <authorList>
            <person name="Fakankun I.U."/>
            <person name="Fristensky B."/>
            <person name="Levin D.B."/>
        </authorList>
    </citation>
    <scope>NUCLEOTIDE SEQUENCE [LARGE SCALE GENOMIC DNA]</scope>
    <source>
        <strain evidence="3 4">UCD-FST 08-225</strain>
    </source>
</reference>
<gene>
    <name evidence="3" type="ORF">DMC30DRAFT_351587</name>
</gene>
<keyword evidence="4" id="KW-1185">Reference proteome</keyword>
<dbReference type="OrthoDB" id="40823at2759"/>
<dbReference type="Gene3D" id="3.40.30.10">
    <property type="entry name" value="Glutaredoxin"/>
    <property type="match status" value="1"/>
</dbReference>
<dbReference type="EMBL" id="SOZI01000055">
    <property type="protein sequence ID" value="TNY20909.1"/>
    <property type="molecule type" value="Genomic_DNA"/>
</dbReference>
<feature type="transmembrane region" description="Helical" evidence="2">
    <location>
        <begin position="397"/>
        <end position="414"/>
    </location>
</feature>
<feature type="transmembrane region" description="Helical" evidence="2">
    <location>
        <begin position="344"/>
        <end position="368"/>
    </location>
</feature>
<comment type="caution">
    <text evidence="3">The sequence shown here is derived from an EMBL/GenBank/DDBJ whole genome shotgun (WGS) entry which is preliminary data.</text>
</comment>
<protein>
    <submittedName>
        <fullName evidence="3">Peptidase M50B-like-domain-containing protein</fullName>
    </submittedName>
</protein>
<feature type="transmembrane region" description="Helical" evidence="2">
    <location>
        <begin position="375"/>
        <end position="391"/>
    </location>
</feature>
<dbReference type="AlphaFoldDB" id="A0A5C5FX64"/>
<dbReference type="SUPFAM" id="SSF52833">
    <property type="entry name" value="Thioredoxin-like"/>
    <property type="match status" value="1"/>
</dbReference>
<proteinExistence type="predicted"/>
<name>A0A5C5FX64_9BASI</name>
<dbReference type="InterPro" id="IPR049500">
    <property type="entry name" value="Peptidase_M50B-like"/>
</dbReference>
<feature type="transmembrane region" description="Helical" evidence="2">
    <location>
        <begin position="481"/>
        <end position="502"/>
    </location>
</feature>
<organism evidence="3 4">
    <name type="scientific">Rhodotorula diobovata</name>
    <dbReference type="NCBI Taxonomy" id="5288"/>
    <lineage>
        <taxon>Eukaryota</taxon>
        <taxon>Fungi</taxon>
        <taxon>Dikarya</taxon>
        <taxon>Basidiomycota</taxon>
        <taxon>Pucciniomycotina</taxon>
        <taxon>Microbotryomycetes</taxon>
        <taxon>Sporidiobolales</taxon>
        <taxon>Sporidiobolaceae</taxon>
        <taxon>Rhodotorula</taxon>
    </lineage>
</organism>
<dbReference type="InterPro" id="IPR036249">
    <property type="entry name" value="Thioredoxin-like_sf"/>
</dbReference>
<dbReference type="Proteomes" id="UP000311382">
    <property type="component" value="Unassembled WGS sequence"/>
</dbReference>
<dbReference type="Pfam" id="PF13911">
    <property type="entry name" value="AhpC-TSA_2"/>
    <property type="match status" value="1"/>
</dbReference>
<dbReference type="Pfam" id="PF13398">
    <property type="entry name" value="Peptidase_M50B"/>
    <property type="match status" value="1"/>
</dbReference>
<keyword evidence="2" id="KW-0472">Membrane</keyword>
<dbReference type="PANTHER" id="PTHR33979">
    <property type="entry name" value="OS02G0221600 PROTEIN"/>
    <property type="match status" value="1"/>
</dbReference>
<evidence type="ECO:0000256" key="2">
    <source>
        <dbReference type="SAM" id="Phobius"/>
    </source>
</evidence>
<dbReference type="InterPro" id="IPR032801">
    <property type="entry name" value="PXL2A/B/C"/>
</dbReference>
<feature type="transmembrane region" description="Helical" evidence="2">
    <location>
        <begin position="271"/>
        <end position="290"/>
    </location>
</feature>
<feature type="region of interest" description="Disordered" evidence="1">
    <location>
        <begin position="201"/>
        <end position="221"/>
    </location>
</feature>
<keyword evidence="2" id="KW-1133">Transmembrane helix</keyword>
<dbReference type="CDD" id="cd02970">
    <property type="entry name" value="PRX_like2"/>
    <property type="match status" value="1"/>
</dbReference>
<evidence type="ECO:0000313" key="3">
    <source>
        <dbReference type="EMBL" id="TNY20909.1"/>
    </source>
</evidence>
<keyword evidence="2" id="KW-0812">Transmembrane</keyword>
<sequence>MSDFSPSELPTSSQLDAARKLSVLDEQGQEVPFAALVDGHKAIVIFIRHFFCGLCQDYLSFLSTHLPPSLLSTHSTKLVVIGCGSPSLIAPYRARLECPFDVYADPDKHLYKALGMTKRTLEMGGDKPEYLKGGMVGNVMSSITSALSFGKLASPGDMRQIGGEFVFDKAGNPTWCHRMEQRVPKAETALLRLLSGASVPSRRSADARTPRGASSSALHSPSPSIAALAMYLPLADDVGHALEHAARYLVKRAEDEGEAPQPFELTHTQWVTVYWIQATVVLYLFCWNLYGARTLLFPLKLTAVSVHEGWRCSHGIAGTLTGAKVESLILDPNQGGSTRMVGGWAFVSLPAGYIGSTVIGAALIFAGFDQKASKIAAIPLFVHLSIVAYWARTSRFTLLNVTFIQGLILIFYIVQHAAFLRFLLLLIGCMNGASLVWDQLDDPHSTTIDRSPSVPPQKINESDVCAFQRQYPWLPAQVWGAIWTLFSCAGLTAGILGGIVCFKNDFAQQYFDAQTFLPT</sequence>
<evidence type="ECO:0000256" key="1">
    <source>
        <dbReference type="SAM" id="MobiDB-lite"/>
    </source>
</evidence>